<comment type="caution">
    <text evidence="4">The sequence shown here is derived from an EMBL/GenBank/DDBJ whole genome shotgun (WGS) entry which is preliminary data.</text>
</comment>
<dbReference type="PROSITE" id="PS50222">
    <property type="entry name" value="EF_HAND_2"/>
    <property type="match status" value="2"/>
</dbReference>
<dbReference type="SUPFAM" id="SSF47473">
    <property type="entry name" value="EF-hand"/>
    <property type="match status" value="1"/>
</dbReference>
<keyword evidence="5" id="KW-1185">Reference proteome</keyword>
<dbReference type="InterPro" id="IPR018247">
    <property type="entry name" value="EF_Hand_1_Ca_BS"/>
</dbReference>
<gene>
    <name evidence="4" type="ORF">C0Q70_13013</name>
</gene>
<organism evidence="4 5">
    <name type="scientific">Pomacea canaliculata</name>
    <name type="common">Golden apple snail</name>
    <dbReference type="NCBI Taxonomy" id="400727"/>
    <lineage>
        <taxon>Eukaryota</taxon>
        <taxon>Metazoa</taxon>
        <taxon>Spiralia</taxon>
        <taxon>Lophotrochozoa</taxon>
        <taxon>Mollusca</taxon>
        <taxon>Gastropoda</taxon>
        <taxon>Caenogastropoda</taxon>
        <taxon>Architaenioglossa</taxon>
        <taxon>Ampullarioidea</taxon>
        <taxon>Ampullariidae</taxon>
        <taxon>Pomacea</taxon>
    </lineage>
</organism>
<evidence type="ECO:0000259" key="3">
    <source>
        <dbReference type="PROSITE" id="PS50222"/>
    </source>
</evidence>
<keyword evidence="2" id="KW-0732">Signal</keyword>
<dbReference type="PROSITE" id="PS00018">
    <property type="entry name" value="EF_HAND_1"/>
    <property type="match status" value="1"/>
</dbReference>
<evidence type="ECO:0000256" key="2">
    <source>
        <dbReference type="SAM" id="SignalP"/>
    </source>
</evidence>
<accession>A0A2T7P354</accession>
<feature type="domain" description="EF-hand" evidence="3">
    <location>
        <begin position="121"/>
        <end position="156"/>
    </location>
</feature>
<feature type="signal peptide" evidence="2">
    <location>
        <begin position="1"/>
        <end position="15"/>
    </location>
</feature>
<dbReference type="InterPro" id="IPR002048">
    <property type="entry name" value="EF_hand_dom"/>
</dbReference>
<evidence type="ECO:0000256" key="1">
    <source>
        <dbReference type="ARBA" id="ARBA00022837"/>
    </source>
</evidence>
<feature type="chain" id="PRO_5015662985" description="EF-hand domain-containing protein" evidence="2">
    <location>
        <begin position="16"/>
        <end position="245"/>
    </location>
</feature>
<dbReference type="GO" id="GO:0005509">
    <property type="term" value="F:calcium ion binding"/>
    <property type="evidence" value="ECO:0007669"/>
    <property type="project" value="InterPro"/>
</dbReference>
<feature type="domain" description="EF-hand" evidence="3">
    <location>
        <begin position="16"/>
        <end position="51"/>
    </location>
</feature>
<dbReference type="OrthoDB" id="6091374at2759"/>
<reference evidence="4 5" key="1">
    <citation type="submission" date="2018-04" db="EMBL/GenBank/DDBJ databases">
        <title>The genome of golden apple snail Pomacea canaliculata provides insight into stress tolerance and invasive adaptation.</title>
        <authorList>
            <person name="Liu C."/>
            <person name="Liu B."/>
            <person name="Ren Y."/>
            <person name="Zhang Y."/>
            <person name="Wang H."/>
            <person name="Li S."/>
            <person name="Jiang F."/>
            <person name="Yin L."/>
            <person name="Zhang G."/>
            <person name="Qian W."/>
            <person name="Fan W."/>
        </authorList>
    </citation>
    <scope>NUCLEOTIDE SEQUENCE [LARGE SCALE GENOMIC DNA]</scope>
    <source>
        <strain evidence="4">SZHN2017</strain>
        <tissue evidence="4">Muscle</tissue>
    </source>
</reference>
<dbReference type="InterPro" id="IPR011992">
    <property type="entry name" value="EF-hand-dom_pair"/>
</dbReference>
<protein>
    <recommendedName>
        <fullName evidence="3">EF-hand domain-containing protein</fullName>
    </recommendedName>
</protein>
<keyword evidence="1" id="KW-0106">Calcium</keyword>
<name>A0A2T7P354_POMCA</name>
<dbReference type="EMBL" id="PZQS01000007">
    <property type="protein sequence ID" value="PVD27838.1"/>
    <property type="molecule type" value="Genomic_DNA"/>
</dbReference>
<evidence type="ECO:0000313" key="4">
    <source>
        <dbReference type="EMBL" id="PVD27838.1"/>
    </source>
</evidence>
<dbReference type="Gene3D" id="1.10.238.10">
    <property type="entry name" value="EF-hand"/>
    <property type="match status" value="1"/>
</dbReference>
<sequence length="245" mass="26803">MKVVILSCLLAAVLGVDYDAFKRGFDALDKDGDGIVLQEEILTFIEQNDLNSNRHYHHRPHRYDGSISIEENTATQLPGTPEIVIQGNFNYHDKLDGAADGVISLSVAPVLFHIFDADGEVDYDAFKRGFDALDKDGDGIVLQEEILTFIEQNDLNSNHDGSISIEENTATQLPGTPEIVIQGNFNYYDKLDGAADGVISLSIAPVLVDILDADGDGEITVEDWFMTLLQVNDGIENEIAALYAA</sequence>
<proteinExistence type="predicted"/>
<dbReference type="AlphaFoldDB" id="A0A2T7P354"/>
<evidence type="ECO:0000313" key="5">
    <source>
        <dbReference type="Proteomes" id="UP000245119"/>
    </source>
</evidence>
<dbReference type="Proteomes" id="UP000245119">
    <property type="component" value="Linkage Group LG7"/>
</dbReference>